<feature type="compositionally biased region" description="Low complexity" evidence="3">
    <location>
        <begin position="377"/>
        <end position="388"/>
    </location>
</feature>
<dbReference type="SUPFAM" id="SSF57850">
    <property type="entry name" value="RING/U-box"/>
    <property type="match status" value="1"/>
</dbReference>
<feature type="region of interest" description="Disordered" evidence="3">
    <location>
        <begin position="320"/>
        <end position="388"/>
    </location>
</feature>
<feature type="compositionally biased region" description="Polar residues" evidence="3">
    <location>
        <begin position="633"/>
        <end position="647"/>
    </location>
</feature>
<feature type="region of interest" description="Disordered" evidence="3">
    <location>
        <begin position="1166"/>
        <end position="1241"/>
    </location>
</feature>
<feature type="region of interest" description="Disordered" evidence="3">
    <location>
        <begin position="903"/>
        <end position="928"/>
    </location>
</feature>
<feature type="region of interest" description="Disordered" evidence="3">
    <location>
        <begin position="521"/>
        <end position="554"/>
    </location>
</feature>
<dbReference type="CDD" id="cd12254">
    <property type="entry name" value="RRM_hnRNPH_ESRPs_RBM12_like"/>
    <property type="match status" value="1"/>
</dbReference>
<dbReference type="InterPro" id="IPR001841">
    <property type="entry name" value="Znf_RING"/>
</dbReference>
<keyword evidence="1" id="KW-0479">Metal-binding</keyword>
<dbReference type="GO" id="GO:0003723">
    <property type="term" value="F:RNA binding"/>
    <property type="evidence" value="ECO:0007669"/>
    <property type="project" value="UniProtKB-UniRule"/>
</dbReference>
<gene>
    <name evidence="6" type="ORF">KVV02_000193</name>
</gene>
<evidence type="ECO:0000313" key="6">
    <source>
        <dbReference type="EMBL" id="KAG9327747.1"/>
    </source>
</evidence>
<dbReference type="InterPro" id="IPR035979">
    <property type="entry name" value="RBD_domain_sf"/>
</dbReference>
<dbReference type="EMBL" id="JAIFTL010000001">
    <property type="protein sequence ID" value="KAG9327747.1"/>
    <property type="molecule type" value="Genomic_DNA"/>
</dbReference>
<keyword evidence="1" id="KW-0862">Zinc</keyword>
<dbReference type="GO" id="GO:0008270">
    <property type="term" value="F:zinc ion binding"/>
    <property type="evidence" value="ECO:0007669"/>
    <property type="project" value="UniProtKB-KW"/>
</dbReference>
<name>A0A9P8D3B4_MORAP</name>
<evidence type="ECO:0000256" key="1">
    <source>
        <dbReference type="PROSITE-ProRule" id="PRU00175"/>
    </source>
</evidence>
<dbReference type="PROSITE" id="PS50089">
    <property type="entry name" value="ZF_RING_2"/>
    <property type="match status" value="1"/>
</dbReference>
<evidence type="ECO:0000259" key="5">
    <source>
        <dbReference type="PROSITE" id="PS50102"/>
    </source>
</evidence>
<feature type="compositionally biased region" description="Polar residues" evidence="3">
    <location>
        <begin position="1130"/>
        <end position="1141"/>
    </location>
</feature>
<dbReference type="SUPFAM" id="SSF54928">
    <property type="entry name" value="RNA-binding domain, RBD"/>
    <property type="match status" value="1"/>
</dbReference>
<dbReference type="InterPro" id="IPR012677">
    <property type="entry name" value="Nucleotide-bd_a/b_plait_sf"/>
</dbReference>
<keyword evidence="1" id="KW-0863">Zinc-finger</keyword>
<protein>
    <recommendedName>
        <fullName evidence="8">RING-type domain-containing protein</fullName>
    </recommendedName>
</protein>
<dbReference type="PROSITE" id="PS50102">
    <property type="entry name" value="RRM"/>
    <property type="match status" value="1"/>
</dbReference>
<evidence type="ECO:0008006" key="8">
    <source>
        <dbReference type="Google" id="ProtNLM"/>
    </source>
</evidence>
<reference evidence="6" key="1">
    <citation type="submission" date="2021-07" db="EMBL/GenBank/DDBJ databases">
        <title>Draft genome of Mortierella alpina, strain LL118, isolated from an aspen leaf litter sample.</title>
        <authorList>
            <person name="Yang S."/>
            <person name="Vinatzer B.A."/>
        </authorList>
    </citation>
    <scope>NUCLEOTIDE SEQUENCE</scope>
    <source>
        <strain evidence="6">LL118</strain>
    </source>
</reference>
<organism evidence="6 7">
    <name type="scientific">Mortierella alpina</name>
    <name type="common">Oleaginous fungus</name>
    <name type="synonym">Mortierella renispora</name>
    <dbReference type="NCBI Taxonomy" id="64518"/>
    <lineage>
        <taxon>Eukaryota</taxon>
        <taxon>Fungi</taxon>
        <taxon>Fungi incertae sedis</taxon>
        <taxon>Mucoromycota</taxon>
        <taxon>Mortierellomycotina</taxon>
        <taxon>Mortierellomycetes</taxon>
        <taxon>Mortierellales</taxon>
        <taxon>Mortierellaceae</taxon>
        <taxon>Mortierella</taxon>
    </lineage>
</organism>
<dbReference type="Proteomes" id="UP000717515">
    <property type="component" value="Unassembled WGS sequence"/>
</dbReference>
<keyword evidence="2" id="KW-0694">RNA-binding</keyword>
<feature type="compositionally biased region" description="Polar residues" evidence="3">
    <location>
        <begin position="1179"/>
        <end position="1192"/>
    </location>
</feature>
<evidence type="ECO:0000313" key="7">
    <source>
        <dbReference type="Proteomes" id="UP000717515"/>
    </source>
</evidence>
<sequence>MEQPTQPSDHRRHTIDFSAWSALGSAFDKLATGTSNSTDGHVKDPERPIVPTAVDAHPDRSQGIQKQGCTIGKVHPNAFSPLQGPGRDDGRAGDGFGRRASMSQLSFYSGVWDEPRLELLQKHSDTLDLSFNFAEAFASLSAGGSDSGKRDVAVRSQDPPLLNTAACLTVIENEKRSFLVPGNSTHSLCQEPHRPLQEIATSRRNSRVLPNPIQPPTAMALHARKMSYEHMSLENTEHPGRAMSKVASSSPSATVSDEARPIPTCPSTSALSGLEAVQHGAFVPGFGLWSNKNESTSAIAIQGDANSSIPYVHWQHQSPAPFHRGASADGSSTLPMSAAYSDDARPESTRYVRSSSFTSESSANSMDSPNCSDTSRDSSALSSLENSISAEGLEESASACTKLHSGPSFHEGCGFQEAMAQNQSEATGLATLGNGHGSYEMCGLCGAQQATVALGNCGHRVCIVCHRYEKHRSMRLSHSSTPICPFCSHGVSPSVSATAAVATTMTPLAVDPIRQQRHVWSQQRNEERPYSHHSFPPRRPLKHSAGMANDGKGVRGCDPENFDGWLPYSFQHHPNHSLLHSSASTPYSLSSTMSGKSTGLLHDIANIAPNFQRPNLAPQHHSSSGLNHYAPNFQPTGHSIHQQQRDNQGLAATAGRVGMATTPMDAWRESGIGMTMAGVDRNSVPLDLSRHQNHQHQQQHHHFVQHHLQYQHQQQRRGNMASNSQGFMPQAANQAYQYYGASENSSGGMNGTFSSAMLSFPILPNLPPAVPPTTPRTSAIQWAVVRVTNIPWDVSLQDMLAFFAGFPHPPEHLLSQNVHILMDRSTGKTFNSAFVELAVTSHQAGMVAQARNLKVLKGRLVTVELSSQDELMRSLFPKWAGQFQNGEPLIHGEQLVTSTVASAANGHQEEEDATPSSDSGHSSRDVNAAPSTTACTIVAPYTPPFITRDEINSLLLVCRNYKLHFSRKCAERPFENILSILAKYPWHQPYRVLPLHRDHIFELLKLSIESLRLHLSKEYNNIQSTLLQRMVRSAILTPAFTERQKNMVLHVAGYTSAPEDLAGWMSPLAPVDVSDADAEDSSSTVVQEQGRTEEVDAGEPGCNKRVEDVETVVEDLGMIDASKNAKPAEQPSTSSPGQVSASKGAKANVPVSWAAVAAPCNNPAVKLPGAQESGKEASLSHTSNGDPGTQSEFAPPKMDAQRKTDDAWLNGPSKVSLKNALASKKHGDAATDTPNDTRPTYLDSTAMMMNTDLKRKFSLKNIQLQRVHHQSEAHPNNTTTKVGQHFALQSSSCLHGRDSVQYVAQGRFRAHSSSANSCLSCDDNGSNTHVSDYSQPWVHGQN</sequence>
<feature type="region of interest" description="Disordered" evidence="3">
    <location>
        <begin position="1074"/>
        <end position="1101"/>
    </location>
</feature>
<feature type="region of interest" description="Disordered" evidence="3">
    <location>
        <begin position="615"/>
        <end position="649"/>
    </location>
</feature>
<dbReference type="InterPro" id="IPR000504">
    <property type="entry name" value="RRM_dom"/>
</dbReference>
<evidence type="ECO:0000259" key="4">
    <source>
        <dbReference type="PROSITE" id="PS50089"/>
    </source>
</evidence>
<feature type="compositionally biased region" description="Low complexity" evidence="3">
    <location>
        <begin position="354"/>
        <end position="365"/>
    </location>
</feature>
<evidence type="ECO:0000256" key="2">
    <source>
        <dbReference type="PROSITE-ProRule" id="PRU00176"/>
    </source>
</evidence>
<evidence type="ECO:0000256" key="3">
    <source>
        <dbReference type="SAM" id="MobiDB-lite"/>
    </source>
</evidence>
<feature type="domain" description="RRM" evidence="5">
    <location>
        <begin position="783"/>
        <end position="868"/>
    </location>
</feature>
<proteinExistence type="predicted"/>
<feature type="region of interest" description="Disordered" evidence="3">
    <location>
        <begin position="1122"/>
        <end position="1144"/>
    </location>
</feature>
<feature type="region of interest" description="Disordered" evidence="3">
    <location>
        <begin position="77"/>
        <end position="96"/>
    </location>
</feature>
<dbReference type="Gene3D" id="3.30.70.330">
    <property type="match status" value="1"/>
</dbReference>
<feature type="domain" description="RING-type" evidence="4">
    <location>
        <begin position="442"/>
        <end position="488"/>
    </location>
</feature>
<accession>A0A9P8D3B4</accession>
<comment type="caution">
    <text evidence="6">The sequence shown here is derived from an EMBL/GenBank/DDBJ whole genome shotgun (WGS) entry which is preliminary data.</text>
</comment>